<dbReference type="Gene3D" id="3.30.1360.200">
    <property type="match status" value="1"/>
</dbReference>
<dbReference type="EMBL" id="JBHSWU010001157">
    <property type="protein sequence ID" value="MFC6726494.1"/>
    <property type="molecule type" value="Genomic_DNA"/>
</dbReference>
<accession>A0ABD5S465</accession>
<dbReference type="Proteomes" id="UP001596328">
    <property type="component" value="Unassembled WGS sequence"/>
</dbReference>
<keyword evidence="2" id="KW-1185">Reference proteome</keyword>
<proteinExistence type="predicted"/>
<sequence>RNVADELPNATVTDVTARQSRNASTVEVTAENVTTRNLGNALQSAGYEYESVREGVTEATRQQTVDVLRAKINEAGLSGGSVRSVSTAQGDHYVLVEAPERRSEVIDLVNSRGTVRVDIYYPTENGSGYQTRQAVLERDDFQSISTAQQGQGQNPPFVQVSIRESEASRFQQAVVETGVAAQGGTSCTYRQNPNGTDPCLLTKVDDEVVYAAGMRADLARSMRSGDWVNDPTFILPADNYSAAQELAINLRAGALPA</sequence>
<evidence type="ECO:0000313" key="1">
    <source>
        <dbReference type="EMBL" id="MFC6726494.1"/>
    </source>
</evidence>
<gene>
    <name evidence="1" type="ORF">ACFQE1_19430</name>
</gene>
<evidence type="ECO:0000313" key="2">
    <source>
        <dbReference type="Proteomes" id="UP001596328"/>
    </source>
</evidence>
<dbReference type="AlphaFoldDB" id="A0ABD5S465"/>
<feature type="non-terminal residue" evidence="1">
    <location>
        <position position="257"/>
    </location>
</feature>
<protein>
    <submittedName>
        <fullName evidence="1">Preprotein translocase subunit SecD</fullName>
    </submittedName>
</protein>
<organism evidence="1 2">
    <name type="scientific">Halobium palmae</name>
    <dbReference type="NCBI Taxonomy" id="1776492"/>
    <lineage>
        <taxon>Archaea</taxon>
        <taxon>Methanobacteriati</taxon>
        <taxon>Methanobacteriota</taxon>
        <taxon>Stenosarchaea group</taxon>
        <taxon>Halobacteria</taxon>
        <taxon>Halobacteriales</taxon>
        <taxon>Haloferacaceae</taxon>
        <taxon>Halobium</taxon>
    </lineage>
</organism>
<feature type="non-terminal residue" evidence="1">
    <location>
        <position position="1"/>
    </location>
</feature>
<comment type="caution">
    <text evidence="1">The sequence shown here is derived from an EMBL/GenBank/DDBJ whole genome shotgun (WGS) entry which is preliminary data.</text>
</comment>
<name>A0ABD5S465_9EURY</name>
<reference evidence="1 2" key="1">
    <citation type="journal article" date="2019" name="Int. J. Syst. Evol. Microbiol.">
        <title>The Global Catalogue of Microorganisms (GCM) 10K type strain sequencing project: providing services to taxonomists for standard genome sequencing and annotation.</title>
        <authorList>
            <consortium name="The Broad Institute Genomics Platform"/>
            <consortium name="The Broad Institute Genome Sequencing Center for Infectious Disease"/>
            <person name="Wu L."/>
            <person name="Ma J."/>
        </authorList>
    </citation>
    <scope>NUCLEOTIDE SEQUENCE [LARGE SCALE GENOMIC DNA]</scope>
    <source>
        <strain evidence="1 2">NBRC 111368</strain>
    </source>
</reference>